<gene>
    <name evidence="3" type="ORF">A1O5_11372</name>
</gene>
<feature type="region of interest" description="Disordered" evidence="1">
    <location>
        <begin position="1"/>
        <end position="27"/>
    </location>
</feature>
<dbReference type="eggNOG" id="ENOG502QRB5">
    <property type="taxonomic scope" value="Eukaryota"/>
</dbReference>
<dbReference type="OrthoDB" id="2327445at2759"/>
<protein>
    <recommendedName>
        <fullName evidence="5">Integral membrane protein</fullName>
    </recommendedName>
</protein>
<comment type="caution">
    <text evidence="3">The sequence shown here is derived from an EMBL/GenBank/DDBJ whole genome shotgun (WGS) entry which is preliminary data.</text>
</comment>
<dbReference type="InterPro" id="IPR052413">
    <property type="entry name" value="SUR7_domain"/>
</dbReference>
<evidence type="ECO:0008006" key="5">
    <source>
        <dbReference type="Google" id="ProtNLM"/>
    </source>
</evidence>
<name>W9WG94_9EURO</name>
<dbReference type="GeneID" id="19196061"/>
<dbReference type="HOGENOM" id="CLU_034574_0_1_1"/>
<evidence type="ECO:0000256" key="1">
    <source>
        <dbReference type="SAM" id="MobiDB-lite"/>
    </source>
</evidence>
<dbReference type="InterPro" id="IPR009571">
    <property type="entry name" value="SUR7/Rim9-like_fungi"/>
</dbReference>
<dbReference type="STRING" id="1182543.W9WG94"/>
<feature type="transmembrane region" description="Helical" evidence="2">
    <location>
        <begin position="206"/>
        <end position="231"/>
    </location>
</feature>
<organism evidence="3 4">
    <name type="scientific">Cladophialophora psammophila CBS 110553</name>
    <dbReference type="NCBI Taxonomy" id="1182543"/>
    <lineage>
        <taxon>Eukaryota</taxon>
        <taxon>Fungi</taxon>
        <taxon>Dikarya</taxon>
        <taxon>Ascomycota</taxon>
        <taxon>Pezizomycotina</taxon>
        <taxon>Eurotiomycetes</taxon>
        <taxon>Chaetothyriomycetidae</taxon>
        <taxon>Chaetothyriales</taxon>
        <taxon>Herpotrichiellaceae</taxon>
        <taxon>Cladophialophora</taxon>
    </lineage>
</organism>
<sequence>MAIFRRSKSEKPVPRDPPSGKGPLGYRKSKPTILRTFTVTVYLLATIFLILVEIGNINNKAVIRSTYFLKIELANIIPASVPNAVFINSIAQSIGLHDFYQVGLWDFCEGYNGEGITYCSPTKTLYWFNPVQIILNELLAGASITLPAEVVTVLDLVRLASAWMFSCFLIGTCLTFLCIFVAPMGFSQKPRWQHKTRRIFLRQFPISLLTLAALLFTAVASLIATIMFVIFRDKFSGAADLNIHAHLGKPMFAFMWIATGLDLIGFLMQLGEDAAGSRQQSRGRGFLRWHTWA</sequence>
<accession>W9WG94</accession>
<keyword evidence="4" id="KW-1185">Reference proteome</keyword>
<keyword evidence="2" id="KW-0472">Membrane</keyword>
<reference evidence="3 4" key="1">
    <citation type="submission" date="2013-03" db="EMBL/GenBank/DDBJ databases">
        <title>The Genome Sequence of Cladophialophora psammophila CBS 110553.</title>
        <authorList>
            <consortium name="The Broad Institute Genomics Platform"/>
            <person name="Cuomo C."/>
            <person name="de Hoog S."/>
            <person name="Gorbushina A."/>
            <person name="Walker B."/>
            <person name="Young S.K."/>
            <person name="Zeng Q."/>
            <person name="Gargeya S."/>
            <person name="Fitzgerald M."/>
            <person name="Haas B."/>
            <person name="Abouelleil A."/>
            <person name="Allen A.W."/>
            <person name="Alvarado L."/>
            <person name="Arachchi H.M."/>
            <person name="Berlin A.M."/>
            <person name="Chapman S.B."/>
            <person name="Gainer-Dewar J."/>
            <person name="Goldberg J."/>
            <person name="Griggs A."/>
            <person name="Gujja S."/>
            <person name="Hansen M."/>
            <person name="Howarth C."/>
            <person name="Imamovic A."/>
            <person name="Ireland A."/>
            <person name="Larimer J."/>
            <person name="McCowan C."/>
            <person name="Murphy C."/>
            <person name="Pearson M."/>
            <person name="Poon T.W."/>
            <person name="Priest M."/>
            <person name="Roberts A."/>
            <person name="Saif S."/>
            <person name="Shea T."/>
            <person name="Sisk P."/>
            <person name="Sykes S."/>
            <person name="Wortman J."/>
            <person name="Nusbaum C."/>
            <person name="Birren B."/>
        </authorList>
    </citation>
    <scope>NUCLEOTIDE SEQUENCE [LARGE SCALE GENOMIC DNA]</scope>
    <source>
        <strain evidence="3 4">CBS 110553</strain>
    </source>
</reference>
<dbReference type="RefSeq" id="XP_007750134.1">
    <property type="nucleotide sequence ID" value="XM_007751944.1"/>
</dbReference>
<evidence type="ECO:0000313" key="3">
    <source>
        <dbReference type="EMBL" id="EXJ63611.1"/>
    </source>
</evidence>
<dbReference type="AlphaFoldDB" id="W9WG94"/>
<proteinExistence type="predicted"/>
<dbReference type="GO" id="GO:0031505">
    <property type="term" value="P:fungal-type cell wall organization"/>
    <property type="evidence" value="ECO:0007669"/>
    <property type="project" value="TreeGrafter"/>
</dbReference>
<feature type="transmembrane region" description="Helical" evidence="2">
    <location>
        <begin position="33"/>
        <end position="52"/>
    </location>
</feature>
<dbReference type="PANTHER" id="PTHR28019:SF2">
    <property type="entry name" value="CELL MEMBRANE PROTEIN YLR413W-RELATED"/>
    <property type="match status" value="1"/>
</dbReference>
<dbReference type="Proteomes" id="UP000019471">
    <property type="component" value="Unassembled WGS sequence"/>
</dbReference>
<dbReference type="Pfam" id="PF06687">
    <property type="entry name" value="SUR7"/>
    <property type="match status" value="1"/>
</dbReference>
<feature type="transmembrane region" description="Helical" evidence="2">
    <location>
        <begin position="251"/>
        <end position="270"/>
    </location>
</feature>
<dbReference type="EMBL" id="AMGX01000025">
    <property type="protein sequence ID" value="EXJ63611.1"/>
    <property type="molecule type" value="Genomic_DNA"/>
</dbReference>
<dbReference type="GO" id="GO:0051285">
    <property type="term" value="C:cell cortex of cell tip"/>
    <property type="evidence" value="ECO:0007669"/>
    <property type="project" value="TreeGrafter"/>
</dbReference>
<dbReference type="GO" id="GO:0005886">
    <property type="term" value="C:plasma membrane"/>
    <property type="evidence" value="ECO:0007669"/>
    <property type="project" value="InterPro"/>
</dbReference>
<dbReference type="PANTHER" id="PTHR28019">
    <property type="entry name" value="CELL MEMBRANE PROTEIN YLR413W-RELATED"/>
    <property type="match status" value="1"/>
</dbReference>
<keyword evidence="2" id="KW-0812">Transmembrane</keyword>
<keyword evidence="2" id="KW-1133">Transmembrane helix</keyword>
<feature type="transmembrane region" description="Helical" evidence="2">
    <location>
        <begin position="162"/>
        <end position="186"/>
    </location>
</feature>
<evidence type="ECO:0000313" key="4">
    <source>
        <dbReference type="Proteomes" id="UP000019471"/>
    </source>
</evidence>
<evidence type="ECO:0000256" key="2">
    <source>
        <dbReference type="SAM" id="Phobius"/>
    </source>
</evidence>